<sequence>MTRAALHLDEFVEHWTILAEENDLIAGKRGAARPGFVILLAFYTQHGRFPARARELPDQVAEHAARQVKVPASELGFLR</sequence>
<gene>
    <name evidence="2" type="ORF">H4W81_002516</name>
</gene>
<proteinExistence type="predicted"/>
<dbReference type="RefSeq" id="WP_192774965.1">
    <property type="nucleotide sequence ID" value="NZ_BAAASY010000005.1"/>
</dbReference>
<protein>
    <recommendedName>
        <fullName evidence="1">DUF4158 domain-containing protein</fullName>
    </recommendedName>
</protein>
<evidence type="ECO:0000259" key="1">
    <source>
        <dbReference type="Pfam" id="PF13700"/>
    </source>
</evidence>
<dbReference type="InterPro" id="IPR025296">
    <property type="entry name" value="DUF4158"/>
</dbReference>
<evidence type="ECO:0000313" key="2">
    <source>
        <dbReference type="EMBL" id="MBE1559737.1"/>
    </source>
</evidence>
<feature type="domain" description="DUF4158" evidence="1">
    <location>
        <begin position="9"/>
        <end position="74"/>
    </location>
</feature>
<evidence type="ECO:0000313" key="3">
    <source>
        <dbReference type="Proteomes" id="UP000661607"/>
    </source>
</evidence>
<accession>A0ABR9KDW0</accession>
<reference evidence="2 3" key="1">
    <citation type="submission" date="2020-10" db="EMBL/GenBank/DDBJ databases">
        <title>Sequencing the genomes of 1000 actinobacteria strains.</title>
        <authorList>
            <person name="Klenk H.-P."/>
        </authorList>
    </citation>
    <scope>NUCLEOTIDE SEQUENCE [LARGE SCALE GENOMIC DNA]</scope>
    <source>
        <strain evidence="2 3">DSM 43748</strain>
    </source>
</reference>
<keyword evidence="3" id="KW-1185">Reference proteome</keyword>
<comment type="caution">
    <text evidence="2">The sequence shown here is derived from an EMBL/GenBank/DDBJ whole genome shotgun (WGS) entry which is preliminary data.</text>
</comment>
<dbReference type="Pfam" id="PF13700">
    <property type="entry name" value="DUF4158"/>
    <property type="match status" value="1"/>
</dbReference>
<name>A0ABR9KDW0_9ACTN</name>
<organism evidence="2 3">
    <name type="scientific">Nonomuraea africana</name>
    <dbReference type="NCBI Taxonomy" id="46171"/>
    <lineage>
        <taxon>Bacteria</taxon>
        <taxon>Bacillati</taxon>
        <taxon>Actinomycetota</taxon>
        <taxon>Actinomycetes</taxon>
        <taxon>Streptosporangiales</taxon>
        <taxon>Streptosporangiaceae</taxon>
        <taxon>Nonomuraea</taxon>
    </lineage>
</organism>
<dbReference type="EMBL" id="JADBEF010000001">
    <property type="protein sequence ID" value="MBE1559737.1"/>
    <property type="molecule type" value="Genomic_DNA"/>
</dbReference>
<dbReference type="Proteomes" id="UP000661607">
    <property type="component" value="Unassembled WGS sequence"/>
</dbReference>